<dbReference type="AlphaFoldDB" id="A0A833MXS0"/>
<evidence type="ECO:0000313" key="1">
    <source>
        <dbReference type="EMBL" id="KAB7783491.1"/>
    </source>
</evidence>
<dbReference type="EMBL" id="WEKV01000016">
    <property type="protein sequence ID" value="KAB7783491.1"/>
    <property type="molecule type" value="Genomic_DNA"/>
</dbReference>
<organism evidence="1 2">
    <name type="scientific">Methylorubrum populi</name>
    <dbReference type="NCBI Taxonomy" id="223967"/>
    <lineage>
        <taxon>Bacteria</taxon>
        <taxon>Pseudomonadati</taxon>
        <taxon>Pseudomonadota</taxon>
        <taxon>Alphaproteobacteria</taxon>
        <taxon>Hyphomicrobiales</taxon>
        <taxon>Methylobacteriaceae</taxon>
        <taxon>Methylorubrum</taxon>
    </lineage>
</organism>
<comment type="caution">
    <text evidence="1">The sequence shown here is derived from an EMBL/GenBank/DDBJ whole genome shotgun (WGS) entry which is preliminary data.</text>
</comment>
<protein>
    <submittedName>
        <fullName evidence="1">Uncharacterized protein</fullName>
    </submittedName>
</protein>
<accession>A0A833MXS0</accession>
<sequence>MYFDYSKKGGVESYEYRLDNEPSSGIQLPDNVLRRIGIVKISGQEFSRIMTAGRVRVQVLTLIAGLSNEDVSTNGLFDLYNQMLERCGAR</sequence>
<dbReference type="Proteomes" id="UP000469949">
    <property type="component" value="Unassembled WGS sequence"/>
</dbReference>
<name>A0A833MXS0_9HYPH</name>
<reference evidence="1 2" key="1">
    <citation type="submission" date="2019-10" db="EMBL/GenBank/DDBJ databases">
        <title>Draft Genome Sequence of the Caffeine Degrading Methylotroph Methylorubrum populi PINKEL.</title>
        <authorList>
            <person name="Dawson S.C."/>
            <person name="Zhang X."/>
            <person name="Wright M.E."/>
            <person name="Sharma G."/>
            <person name="Langner J.T."/>
            <person name="Ditty J.L."/>
            <person name="Subuyuj G.A."/>
        </authorList>
    </citation>
    <scope>NUCLEOTIDE SEQUENCE [LARGE SCALE GENOMIC DNA]</scope>
    <source>
        <strain evidence="1 2">Pinkel</strain>
    </source>
</reference>
<gene>
    <name evidence="1" type="ORF">F8B43_4053</name>
</gene>
<evidence type="ECO:0000313" key="2">
    <source>
        <dbReference type="Proteomes" id="UP000469949"/>
    </source>
</evidence>
<proteinExistence type="predicted"/>